<proteinExistence type="predicted"/>
<sequence>MDLFLPLTQPSDMIGTERQKALALLRALLMEAATKPANEPPASGKKGAGNE</sequence>
<evidence type="ECO:0000313" key="2">
    <source>
        <dbReference type="Proteomes" id="UP001156905"/>
    </source>
</evidence>
<comment type="caution">
    <text evidence="1">The sequence shown here is derived from an EMBL/GenBank/DDBJ whole genome shotgun (WGS) entry which is preliminary data.</text>
</comment>
<dbReference type="EMBL" id="BSOW01000015">
    <property type="protein sequence ID" value="GLR87563.1"/>
    <property type="molecule type" value="Genomic_DNA"/>
</dbReference>
<protein>
    <submittedName>
        <fullName evidence="1">Uncharacterized protein</fullName>
    </submittedName>
</protein>
<reference evidence="2" key="1">
    <citation type="journal article" date="2019" name="Int. J. Syst. Evol. Microbiol.">
        <title>The Global Catalogue of Microorganisms (GCM) 10K type strain sequencing project: providing services to taxonomists for standard genome sequencing and annotation.</title>
        <authorList>
            <consortium name="The Broad Institute Genomics Platform"/>
            <consortium name="The Broad Institute Genome Sequencing Center for Infectious Disease"/>
            <person name="Wu L."/>
            <person name="Ma J."/>
        </authorList>
    </citation>
    <scope>NUCLEOTIDE SEQUENCE [LARGE SCALE GENOMIC DNA]</scope>
    <source>
        <strain evidence="2">NBRC 102520</strain>
    </source>
</reference>
<keyword evidence="2" id="KW-1185">Reference proteome</keyword>
<accession>A0ABQ6B5S3</accession>
<evidence type="ECO:0000313" key="1">
    <source>
        <dbReference type="EMBL" id="GLR87563.1"/>
    </source>
</evidence>
<dbReference type="Proteomes" id="UP001156905">
    <property type="component" value="Unassembled WGS sequence"/>
</dbReference>
<gene>
    <name evidence="1" type="ORF">GCM10007857_42740</name>
</gene>
<name>A0ABQ6B5S3_9BRAD</name>
<organism evidence="1 2">
    <name type="scientific">Bradyrhizobium iriomotense</name>
    <dbReference type="NCBI Taxonomy" id="441950"/>
    <lineage>
        <taxon>Bacteria</taxon>
        <taxon>Pseudomonadati</taxon>
        <taxon>Pseudomonadota</taxon>
        <taxon>Alphaproteobacteria</taxon>
        <taxon>Hyphomicrobiales</taxon>
        <taxon>Nitrobacteraceae</taxon>
        <taxon>Bradyrhizobium</taxon>
    </lineage>
</organism>